<reference evidence="1" key="1">
    <citation type="submission" date="2021-01" db="EMBL/GenBank/DDBJ databases">
        <authorList>
            <person name="Corre E."/>
            <person name="Pelletier E."/>
            <person name="Niang G."/>
            <person name="Scheremetjew M."/>
            <person name="Finn R."/>
            <person name="Kale V."/>
            <person name="Holt S."/>
            <person name="Cochrane G."/>
            <person name="Meng A."/>
            <person name="Brown T."/>
            <person name="Cohen L."/>
        </authorList>
    </citation>
    <scope>NUCLEOTIDE SEQUENCE</scope>
    <source>
        <strain evidence="1">CCMP1243</strain>
    </source>
</reference>
<gene>
    <name evidence="1" type="ORF">RMAR1173_LOCUS19161</name>
</gene>
<accession>A0A7S2SS91</accession>
<dbReference type="InterPro" id="IPR032727">
    <property type="entry name" value="CLAMP"/>
</dbReference>
<dbReference type="AlphaFoldDB" id="A0A7S2SS91"/>
<evidence type="ECO:0000313" key="1">
    <source>
        <dbReference type="EMBL" id="CAD9708170.1"/>
    </source>
</evidence>
<protein>
    <submittedName>
        <fullName evidence="1">Uncharacterized protein</fullName>
    </submittedName>
</protein>
<dbReference type="PANTHER" id="PTHR28457:SF1">
    <property type="entry name" value="CILIA- AND FLAGELLA-ASSOCIATED PROTEIN 119"/>
    <property type="match status" value="1"/>
</dbReference>
<organism evidence="1">
    <name type="scientific">Rhizochromulina marina</name>
    <dbReference type="NCBI Taxonomy" id="1034831"/>
    <lineage>
        <taxon>Eukaryota</taxon>
        <taxon>Sar</taxon>
        <taxon>Stramenopiles</taxon>
        <taxon>Ochrophyta</taxon>
        <taxon>Dictyochophyceae</taxon>
        <taxon>Rhizochromulinales</taxon>
        <taxon>Rhizochromulina</taxon>
    </lineage>
</organism>
<sequence length="192" mass="22209">MAESLEFHDLPSGTVELLHVTYEPAAVKKLLRENLGVEDDRDLSAEQKEVVEEFYFYCYAFCKESGFDASKTSTFMSIAKATFHDDRSRDEFSCGMKQSFARFKELVLSHAVNRSPWAVRVFSEDDVARIISYMLNSYFRHFKMYKLIFTRKLQVTLDQSEPHLVEPPRRNFEPLERAIFDPLPASAGSRGL</sequence>
<proteinExistence type="predicted"/>
<dbReference type="PANTHER" id="PTHR28457">
    <property type="entry name" value="COILED-COIL DOMAIN-CONTAINING PROTEIN 189"/>
    <property type="match status" value="1"/>
</dbReference>
<dbReference type="Pfam" id="PF14769">
    <property type="entry name" value="CLAMP"/>
    <property type="match status" value="1"/>
</dbReference>
<name>A0A7S2SS91_9STRA</name>
<dbReference type="EMBL" id="HBHJ01028950">
    <property type="protein sequence ID" value="CAD9708170.1"/>
    <property type="molecule type" value="Transcribed_RNA"/>
</dbReference>